<feature type="compositionally biased region" description="Polar residues" evidence="1">
    <location>
        <begin position="158"/>
        <end position="168"/>
    </location>
</feature>
<dbReference type="Pfam" id="PF15502">
    <property type="entry name" value="MPLKIP"/>
    <property type="match status" value="1"/>
</dbReference>
<dbReference type="AlphaFoldDB" id="D1MLM0"/>
<dbReference type="InterPro" id="IPR028265">
    <property type="entry name" value="TTDN1/SICKLE"/>
</dbReference>
<reference evidence="2" key="2">
    <citation type="journal article" date="2010" name="BMC Evol. Biol.">
        <title>Unusual conservation among genes encoding small secreted salivary gland proteins from a gall midge.</title>
        <authorList>
            <person name="Chen M.S."/>
            <person name="Liu X."/>
            <person name="Yang Z."/>
            <person name="Zhao H."/>
            <person name="Shukle R.H."/>
            <person name="Stuart J.J."/>
            <person name="Hulbert S."/>
        </authorList>
    </citation>
    <scope>NUCLEOTIDE SEQUENCE</scope>
</reference>
<feature type="compositionally biased region" description="Polar residues" evidence="1">
    <location>
        <begin position="14"/>
        <end position="37"/>
    </location>
</feature>
<organism evidence="2">
    <name type="scientific">Mayetiola destructor</name>
    <name type="common">Hessian fly</name>
    <dbReference type="NCBI Taxonomy" id="39758"/>
    <lineage>
        <taxon>Eukaryota</taxon>
        <taxon>Metazoa</taxon>
        <taxon>Ecdysozoa</taxon>
        <taxon>Arthropoda</taxon>
        <taxon>Hexapoda</taxon>
        <taxon>Insecta</taxon>
        <taxon>Pterygota</taxon>
        <taxon>Neoptera</taxon>
        <taxon>Endopterygota</taxon>
        <taxon>Diptera</taxon>
        <taxon>Nematocera</taxon>
        <taxon>Sciaroidea</taxon>
        <taxon>Cecidomyiidae</taxon>
        <taxon>Mayetiola</taxon>
    </lineage>
</organism>
<feature type="compositionally biased region" description="Basic residues" evidence="1">
    <location>
        <begin position="38"/>
        <end position="51"/>
    </location>
</feature>
<feature type="region of interest" description="Disordered" evidence="1">
    <location>
        <begin position="1"/>
        <end position="104"/>
    </location>
</feature>
<feature type="region of interest" description="Disordered" evidence="1">
    <location>
        <begin position="158"/>
        <end position="193"/>
    </location>
</feature>
<feature type="compositionally biased region" description="Low complexity" evidence="1">
    <location>
        <begin position="1"/>
        <end position="13"/>
    </location>
</feature>
<feature type="compositionally biased region" description="Low complexity" evidence="1">
    <location>
        <begin position="91"/>
        <end position="104"/>
    </location>
</feature>
<dbReference type="EMBL" id="GU196316">
    <property type="protein sequence ID" value="ACZ26271.1"/>
    <property type="molecule type" value="Genomic_DNA"/>
</dbReference>
<evidence type="ECO:0000313" key="2">
    <source>
        <dbReference type="EMBL" id="ACZ26271.1"/>
    </source>
</evidence>
<feature type="compositionally biased region" description="Polar residues" evidence="1">
    <location>
        <begin position="60"/>
        <end position="81"/>
    </location>
</feature>
<evidence type="ECO:0000256" key="1">
    <source>
        <dbReference type="SAM" id="MobiDB-lite"/>
    </source>
</evidence>
<accession>D1MLM0</accession>
<feature type="compositionally biased region" description="Acidic residues" evidence="1">
    <location>
        <begin position="171"/>
        <end position="193"/>
    </location>
</feature>
<name>D1MLM0_MAYDE</name>
<protein>
    <submittedName>
        <fullName evidence="2">Uncharacterized protein</fullName>
    </submittedName>
</protein>
<reference evidence="2" key="1">
    <citation type="submission" date="2009-11" db="EMBL/GenBank/DDBJ databases">
        <authorList>
            <person name="Chen M.-S."/>
        </authorList>
    </citation>
    <scope>NUCLEOTIDE SEQUENCE</scope>
</reference>
<proteinExistence type="predicted"/>
<sequence length="193" mass="22230">MSSNPDEPSSNPSTDFLSFDNGNEANDGNARNFTQHQGNHKQFHPYNRNRNRNFNYRQNSDSQFSPPNFSSPIGNHQQESNGRGGFRGRLNYSNQNYHQNQNRNFNSNRRMGLGYGQRHGRGHGHSKRNDVPIQQYFHESMLEDPWADCHRFSTVGMQEVQNPNQNPNAEVIEEDLNENGSDSDNDNNDQTED</sequence>